<name>A0ACB9LIZ3_9MYRT</name>
<evidence type="ECO:0000313" key="1">
    <source>
        <dbReference type="EMBL" id="KAI4311099.1"/>
    </source>
</evidence>
<accession>A0ACB9LIZ3</accession>
<dbReference type="EMBL" id="CM042890">
    <property type="protein sequence ID" value="KAI4311099.1"/>
    <property type="molecule type" value="Genomic_DNA"/>
</dbReference>
<organism evidence="1 2">
    <name type="scientific">Melastoma candidum</name>
    <dbReference type="NCBI Taxonomy" id="119954"/>
    <lineage>
        <taxon>Eukaryota</taxon>
        <taxon>Viridiplantae</taxon>
        <taxon>Streptophyta</taxon>
        <taxon>Embryophyta</taxon>
        <taxon>Tracheophyta</taxon>
        <taxon>Spermatophyta</taxon>
        <taxon>Magnoliopsida</taxon>
        <taxon>eudicotyledons</taxon>
        <taxon>Gunneridae</taxon>
        <taxon>Pentapetalae</taxon>
        <taxon>rosids</taxon>
        <taxon>malvids</taxon>
        <taxon>Myrtales</taxon>
        <taxon>Melastomataceae</taxon>
        <taxon>Melastomatoideae</taxon>
        <taxon>Melastomateae</taxon>
        <taxon>Melastoma</taxon>
    </lineage>
</organism>
<protein>
    <submittedName>
        <fullName evidence="1">Uncharacterized protein</fullName>
    </submittedName>
</protein>
<gene>
    <name evidence="1" type="ORF">MLD38_036024</name>
</gene>
<dbReference type="Proteomes" id="UP001057402">
    <property type="component" value="Chromosome 11"/>
</dbReference>
<keyword evidence="2" id="KW-1185">Reference proteome</keyword>
<evidence type="ECO:0000313" key="2">
    <source>
        <dbReference type="Proteomes" id="UP001057402"/>
    </source>
</evidence>
<proteinExistence type="predicted"/>
<sequence length="319" mass="35986">MGRTPCCEKIGLRKGRWTREEDEILTRYIQVHGEGSWRSLPKNAGLLRCGKSCRLRWINYLRADLKRGNITPEEHRLILRLHSSLGNRWSLIAGHLPGRTDNEIKNYWNTHVSKRNLVLTKRTATASSRRDRTPPTALGAAAMVGGNNTATATITANKKRKAGTSRFCMQKNALMSSSLRRSNNSTCPGRDGVDEAQTGPTVSLLVIKDQVESGGIHFSHVDNVSEGDELLGLGPDEWLDREMMRLDEFLLQDESIDLDKELEGIKHGKPTETERAVVTASYMEWHNNNNSPSSSVNYWFDWERMMRNNEASDHSSSPK</sequence>
<reference evidence="2" key="1">
    <citation type="journal article" date="2023" name="Front. Plant Sci.">
        <title>Chromosomal-level genome assembly of Melastoma candidum provides insights into trichome evolution.</title>
        <authorList>
            <person name="Zhong Y."/>
            <person name="Wu W."/>
            <person name="Sun C."/>
            <person name="Zou P."/>
            <person name="Liu Y."/>
            <person name="Dai S."/>
            <person name="Zhou R."/>
        </authorList>
    </citation>
    <scope>NUCLEOTIDE SEQUENCE [LARGE SCALE GENOMIC DNA]</scope>
</reference>
<comment type="caution">
    <text evidence="1">The sequence shown here is derived from an EMBL/GenBank/DDBJ whole genome shotgun (WGS) entry which is preliminary data.</text>
</comment>